<dbReference type="RefSeq" id="XP_038733031.1">
    <property type="nucleotide sequence ID" value="XM_038875694.1"/>
</dbReference>
<gene>
    <name evidence="4" type="ORF">EAE97_005182</name>
</gene>
<dbReference type="GeneID" id="62148771"/>
<comment type="caution">
    <text evidence="4">The sequence shown here is derived from an EMBL/GenBank/DDBJ whole genome shotgun (WGS) entry which is preliminary data.</text>
</comment>
<dbReference type="PANTHER" id="PTHR12001:SF44">
    <property type="entry name" value="GERANYLGERANYL PYROPHOSPHATE SYNTHASE"/>
    <property type="match status" value="1"/>
</dbReference>
<evidence type="ECO:0000256" key="1">
    <source>
        <dbReference type="ARBA" id="ARBA00022679"/>
    </source>
</evidence>
<dbReference type="PROSITE" id="PS00723">
    <property type="entry name" value="POLYPRENYL_SYNTHASE_1"/>
    <property type="match status" value="1"/>
</dbReference>
<reference evidence="4 5" key="1">
    <citation type="journal article" date="2020" name="Genome Biol. Evol.">
        <title>Comparative genomics of Sclerotiniaceae.</title>
        <authorList>
            <person name="Valero Jimenez C.A."/>
            <person name="Steentjes M."/>
            <person name="Scholten O.E."/>
            <person name="Van Kan J.A.L."/>
        </authorList>
    </citation>
    <scope>NUCLEOTIDE SEQUENCE [LARGE SCALE GENOMIC DNA]</scope>
    <source>
        <strain evidence="4 5">MUCL 94</strain>
    </source>
</reference>
<accession>A0A9P5LV04</accession>
<dbReference type="GO" id="GO:0046872">
    <property type="term" value="F:metal ion binding"/>
    <property type="evidence" value="ECO:0007669"/>
    <property type="project" value="UniProtKB-KW"/>
</dbReference>
<evidence type="ECO:0000256" key="2">
    <source>
        <dbReference type="ARBA" id="ARBA00022723"/>
    </source>
</evidence>
<dbReference type="InterPro" id="IPR008949">
    <property type="entry name" value="Isoprenoid_synthase_dom_sf"/>
</dbReference>
<keyword evidence="1" id="KW-0808">Transferase</keyword>
<dbReference type="PANTHER" id="PTHR12001">
    <property type="entry name" value="GERANYLGERANYL PYROPHOSPHATE SYNTHASE"/>
    <property type="match status" value="1"/>
</dbReference>
<protein>
    <submittedName>
        <fullName evidence="4">Uncharacterized protein</fullName>
    </submittedName>
</protein>
<keyword evidence="5" id="KW-1185">Reference proteome</keyword>
<sequence length="697" mass="80615">MAILRQYHNLPIEFKRSIPHPVEAFEIDPDFPYTFRPRIHENNQEIENTSWECRDDLREADWEGSLGVGCVNERSGNFMATLLPEGKLDRLIPMTYVSEYAFIHDEMVDKKVTPEEFEAAHQTMHSFIGKDECDRSNSMMKSIKARMALRIYEGNPDGASRFFEAYQPFLEIKSPQRDMKSICREMLIYTADVSLNDDEKSSLEPVILPLLKAMVLTNDYYSWEKECDEYNRTNGSMPMVNAIWLLKHLREVEDSKARELLRERILEDEMKYCRLRDDYIQTENPSQDTKRFLGLFELAAAGNRFWHATSKRYNAWAPTPAPTPTSETKIKIKRSASQIQDIRSDGQRDTKRSKVELDQLPRENDIYFVDTPKSFKVETLNINGNFDSSSLSQGGIDRIVLEPYKYIASLPASNSRNALLDALNCWYLVPHESLEIIRHVIGIIHNTSLILDDIEDNSPIRRGCPSAHEVFGTSQAINSATYQYVKCLEFVMALSKESVNCFTHTLSQLHIGQSQDLHWTFHCKCPSLEEYFKQTEDKTGGLFRMAAGMMHAEATKNRDVDADTLMRKLGRYYQLRDDYNDLSTKGDEKNLDAVYNDLDQGSFTLPIIHALGKESENGDTKFLNILRSRKRNERKMSPEMKRLAITEMENMGSFTYAKALLKDLHLDIEHELEMLEKRAGPGENWILRLMLYRLKIT</sequence>
<name>A0A9P5LV04_9HELO</name>
<dbReference type="Pfam" id="PF00348">
    <property type="entry name" value="polyprenyl_synt"/>
    <property type="match status" value="1"/>
</dbReference>
<dbReference type="GO" id="GO:0008299">
    <property type="term" value="P:isoprenoid biosynthetic process"/>
    <property type="evidence" value="ECO:0007669"/>
    <property type="project" value="InterPro"/>
</dbReference>
<dbReference type="InterPro" id="IPR000092">
    <property type="entry name" value="Polyprenyl_synt"/>
</dbReference>
<dbReference type="SUPFAM" id="SSF48576">
    <property type="entry name" value="Terpenoid synthases"/>
    <property type="match status" value="2"/>
</dbReference>
<evidence type="ECO:0000256" key="3">
    <source>
        <dbReference type="ARBA" id="ARBA00022842"/>
    </source>
</evidence>
<dbReference type="Gene3D" id="1.10.600.10">
    <property type="entry name" value="Farnesyl Diphosphate Synthase"/>
    <property type="match status" value="2"/>
</dbReference>
<proteinExistence type="predicted"/>
<keyword evidence="2" id="KW-0479">Metal-binding</keyword>
<dbReference type="PROSITE" id="PS00444">
    <property type="entry name" value="POLYPRENYL_SYNTHASE_2"/>
    <property type="match status" value="1"/>
</dbReference>
<evidence type="ECO:0000313" key="4">
    <source>
        <dbReference type="EMBL" id="KAF7944549.1"/>
    </source>
</evidence>
<evidence type="ECO:0000313" key="5">
    <source>
        <dbReference type="Proteomes" id="UP000710849"/>
    </source>
</evidence>
<dbReference type="Proteomes" id="UP000710849">
    <property type="component" value="Unassembled WGS sequence"/>
</dbReference>
<dbReference type="GO" id="GO:0043386">
    <property type="term" value="P:mycotoxin biosynthetic process"/>
    <property type="evidence" value="ECO:0007669"/>
    <property type="project" value="UniProtKB-ARBA"/>
</dbReference>
<dbReference type="AlphaFoldDB" id="A0A9P5LV04"/>
<dbReference type="EMBL" id="RCSW01000009">
    <property type="protein sequence ID" value="KAF7944549.1"/>
    <property type="molecule type" value="Genomic_DNA"/>
</dbReference>
<organism evidence="4 5">
    <name type="scientific">Botrytis byssoidea</name>
    <dbReference type="NCBI Taxonomy" id="139641"/>
    <lineage>
        <taxon>Eukaryota</taxon>
        <taxon>Fungi</taxon>
        <taxon>Dikarya</taxon>
        <taxon>Ascomycota</taxon>
        <taxon>Pezizomycotina</taxon>
        <taxon>Leotiomycetes</taxon>
        <taxon>Helotiales</taxon>
        <taxon>Sclerotiniaceae</taxon>
        <taxon>Botrytis</taxon>
    </lineage>
</organism>
<dbReference type="GO" id="GO:0046165">
    <property type="term" value="P:alcohol biosynthetic process"/>
    <property type="evidence" value="ECO:0007669"/>
    <property type="project" value="UniProtKB-ARBA"/>
</dbReference>
<dbReference type="GO" id="GO:0004659">
    <property type="term" value="F:prenyltransferase activity"/>
    <property type="evidence" value="ECO:0007669"/>
    <property type="project" value="InterPro"/>
</dbReference>
<dbReference type="InterPro" id="IPR033749">
    <property type="entry name" value="Polyprenyl_synt_CS"/>
</dbReference>
<keyword evidence="3" id="KW-0460">Magnesium</keyword>